<evidence type="ECO:0000313" key="1">
    <source>
        <dbReference type="EMBL" id="CAH2314811.1"/>
    </source>
</evidence>
<keyword evidence="2" id="KW-1185">Reference proteome</keyword>
<dbReference type="PANTHER" id="PTHR11505">
    <property type="entry name" value="L1 TRANSPOSABLE ELEMENT-RELATED"/>
    <property type="match status" value="1"/>
</dbReference>
<dbReference type="AlphaFoldDB" id="A0AAD1WN49"/>
<dbReference type="InterPro" id="IPR004244">
    <property type="entry name" value="Transposase_22"/>
</dbReference>
<protein>
    <submittedName>
        <fullName evidence="1">Uncharacterized protein</fullName>
    </submittedName>
</protein>
<gene>
    <name evidence="1" type="ORF">PECUL_23A036530</name>
</gene>
<name>A0AAD1WN49_PELCU</name>
<dbReference type="Gene3D" id="3.30.70.1820">
    <property type="entry name" value="L1 transposable element, RRM domain"/>
    <property type="match status" value="1"/>
</dbReference>
<dbReference type="EMBL" id="OW240920">
    <property type="protein sequence ID" value="CAH2314811.1"/>
    <property type="molecule type" value="Genomic_DNA"/>
</dbReference>
<accession>A0AAD1WN49</accession>
<organism evidence="1 2">
    <name type="scientific">Pelobates cultripes</name>
    <name type="common">Western spadefoot toad</name>
    <dbReference type="NCBI Taxonomy" id="61616"/>
    <lineage>
        <taxon>Eukaryota</taxon>
        <taxon>Metazoa</taxon>
        <taxon>Chordata</taxon>
        <taxon>Craniata</taxon>
        <taxon>Vertebrata</taxon>
        <taxon>Euteleostomi</taxon>
        <taxon>Amphibia</taxon>
        <taxon>Batrachia</taxon>
        <taxon>Anura</taxon>
        <taxon>Pelobatoidea</taxon>
        <taxon>Pelobatidae</taxon>
        <taxon>Pelobates</taxon>
    </lineage>
</organism>
<sequence>MPDIPVDMLILDRIHRVARPAHLSPSTPRDVIMRVYYFYIKELILKSHRTKRDVAEKFKDILIFTDLSAETLRRRRNYQPITETLSTISHNAG</sequence>
<dbReference type="Proteomes" id="UP001295444">
    <property type="component" value="Chromosome 09"/>
</dbReference>
<evidence type="ECO:0000313" key="2">
    <source>
        <dbReference type="Proteomes" id="UP001295444"/>
    </source>
</evidence>
<reference evidence="1" key="1">
    <citation type="submission" date="2022-03" db="EMBL/GenBank/DDBJ databases">
        <authorList>
            <person name="Alioto T."/>
            <person name="Alioto T."/>
            <person name="Gomez Garrido J."/>
        </authorList>
    </citation>
    <scope>NUCLEOTIDE SEQUENCE</scope>
</reference>
<proteinExistence type="predicted"/>
<feature type="non-terminal residue" evidence="1">
    <location>
        <position position="93"/>
    </location>
</feature>